<keyword evidence="3" id="KW-0804">Transcription</keyword>
<dbReference type="InterPro" id="IPR050679">
    <property type="entry name" value="Bact_HTH_transcr_reg"/>
</dbReference>
<proteinExistence type="predicted"/>
<dbReference type="SMART" id="SM00345">
    <property type="entry name" value="HTH_GNTR"/>
    <property type="match status" value="1"/>
</dbReference>
<evidence type="ECO:0000256" key="1">
    <source>
        <dbReference type="ARBA" id="ARBA00023015"/>
    </source>
</evidence>
<dbReference type="Gene3D" id="1.10.10.10">
    <property type="entry name" value="Winged helix-like DNA-binding domain superfamily/Winged helix DNA-binding domain"/>
    <property type="match status" value="1"/>
</dbReference>
<dbReference type="Gene3D" id="3.40.1410.10">
    <property type="entry name" value="Chorismate lyase-like"/>
    <property type="match status" value="1"/>
</dbReference>
<dbReference type="InterPro" id="IPR000524">
    <property type="entry name" value="Tscrpt_reg_HTH_GntR"/>
</dbReference>
<dbReference type="Pfam" id="PF07702">
    <property type="entry name" value="UTRA"/>
    <property type="match status" value="1"/>
</dbReference>
<dbReference type="InterPro" id="IPR028978">
    <property type="entry name" value="Chorismate_lyase_/UTRA_dom_sf"/>
</dbReference>
<organism evidence="6 7">
    <name type="scientific">Actinomadura chokoriensis</name>
    <dbReference type="NCBI Taxonomy" id="454156"/>
    <lineage>
        <taxon>Bacteria</taxon>
        <taxon>Bacillati</taxon>
        <taxon>Actinomycetota</taxon>
        <taxon>Actinomycetes</taxon>
        <taxon>Streptosporangiales</taxon>
        <taxon>Thermomonosporaceae</taxon>
        <taxon>Actinomadura</taxon>
    </lineage>
</organism>
<evidence type="ECO:0000259" key="5">
    <source>
        <dbReference type="PROSITE" id="PS50949"/>
    </source>
</evidence>
<evidence type="ECO:0000256" key="4">
    <source>
        <dbReference type="SAM" id="MobiDB-lite"/>
    </source>
</evidence>
<dbReference type="InterPro" id="IPR036390">
    <property type="entry name" value="WH_DNA-bd_sf"/>
</dbReference>
<keyword evidence="7" id="KW-1185">Reference proteome</keyword>
<name>A0ABV4R0T7_9ACTN</name>
<sequence>MIRDAIVRAILEGQYPRGARLPTNPEIQQAWKVSARTSRRVLAQLTQEGWAISEGTRGYTSTGGPTGAFPPGTAHPHTETYAPATDTRAPLGDTTLPDQPPAFPQAPAPQPMPRPVHTVAIGGAIPDQLSAVRIVSVAYEPAPPDVAHALNIDGPGHPVMARRRLITDPTGNIPLELRTSYTPGVPADSPLAQPDVLPGTWTENLATHTGHRPATGTSHIHTRPATQYEAPALHLPPGSYVLTRATTTHTATGTPIDHTVSVWPETTTIHADRHPVT</sequence>
<dbReference type="Pfam" id="PF00392">
    <property type="entry name" value="GntR"/>
    <property type="match status" value="1"/>
</dbReference>
<feature type="compositionally biased region" description="Low complexity" evidence="4">
    <location>
        <begin position="60"/>
        <end position="75"/>
    </location>
</feature>
<dbReference type="Proteomes" id="UP001569904">
    <property type="component" value="Unassembled WGS sequence"/>
</dbReference>
<evidence type="ECO:0000313" key="7">
    <source>
        <dbReference type="Proteomes" id="UP001569904"/>
    </source>
</evidence>
<keyword evidence="1" id="KW-0805">Transcription regulation</keyword>
<dbReference type="InterPro" id="IPR011663">
    <property type="entry name" value="UTRA"/>
</dbReference>
<dbReference type="EMBL" id="JAXCEH010000015">
    <property type="protein sequence ID" value="MFA1556490.1"/>
    <property type="molecule type" value="Genomic_DNA"/>
</dbReference>
<evidence type="ECO:0000256" key="3">
    <source>
        <dbReference type="ARBA" id="ARBA00023163"/>
    </source>
</evidence>
<dbReference type="InterPro" id="IPR036388">
    <property type="entry name" value="WH-like_DNA-bd_sf"/>
</dbReference>
<comment type="caution">
    <text evidence="6">The sequence shown here is derived from an EMBL/GenBank/DDBJ whole genome shotgun (WGS) entry which is preliminary data.</text>
</comment>
<dbReference type="PROSITE" id="PS50949">
    <property type="entry name" value="HTH_GNTR"/>
    <property type="match status" value="1"/>
</dbReference>
<feature type="domain" description="HTH gntR-type" evidence="5">
    <location>
        <begin position="1"/>
        <end position="64"/>
    </location>
</feature>
<keyword evidence="2" id="KW-0238">DNA-binding</keyword>
<reference evidence="6 7" key="1">
    <citation type="submission" date="2023-11" db="EMBL/GenBank/DDBJ databases">
        <title>Actinomadura monticuli sp. nov., isolated from volcanic ash.</title>
        <authorList>
            <person name="Lee S.D."/>
            <person name="Yang H."/>
            <person name="Kim I.S."/>
        </authorList>
    </citation>
    <scope>NUCLEOTIDE SEQUENCE [LARGE SCALE GENOMIC DNA]</scope>
    <source>
        <strain evidence="6 7">DSM 45346</strain>
    </source>
</reference>
<dbReference type="PANTHER" id="PTHR44846">
    <property type="entry name" value="MANNOSYL-D-GLYCERATE TRANSPORT/METABOLISM SYSTEM REPRESSOR MNGR-RELATED"/>
    <property type="match status" value="1"/>
</dbReference>
<gene>
    <name evidence="6" type="ORF">SM436_22600</name>
</gene>
<protein>
    <submittedName>
        <fullName evidence="6">GntR family transcriptional regulator</fullName>
    </submittedName>
</protein>
<evidence type="ECO:0000313" key="6">
    <source>
        <dbReference type="EMBL" id="MFA1556490.1"/>
    </source>
</evidence>
<dbReference type="PANTHER" id="PTHR44846:SF17">
    <property type="entry name" value="GNTR-FAMILY TRANSCRIPTIONAL REGULATOR"/>
    <property type="match status" value="1"/>
</dbReference>
<dbReference type="SMART" id="SM00866">
    <property type="entry name" value="UTRA"/>
    <property type="match status" value="1"/>
</dbReference>
<dbReference type="SUPFAM" id="SSF64288">
    <property type="entry name" value="Chorismate lyase-like"/>
    <property type="match status" value="1"/>
</dbReference>
<feature type="region of interest" description="Disordered" evidence="4">
    <location>
        <begin position="53"/>
        <end position="100"/>
    </location>
</feature>
<accession>A0ABV4R0T7</accession>
<dbReference type="RefSeq" id="WP_371943208.1">
    <property type="nucleotide sequence ID" value="NZ_JAXCEH010000015.1"/>
</dbReference>
<dbReference type="SUPFAM" id="SSF46785">
    <property type="entry name" value="Winged helix' DNA-binding domain"/>
    <property type="match status" value="1"/>
</dbReference>
<evidence type="ECO:0000256" key="2">
    <source>
        <dbReference type="ARBA" id="ARBA00023125"/>
    </source>
</evidence>